<evidence type="ECO:0000313" key="1">
    <source>
        <dbReference type="EnsemblMetazoa" id="GPAI011915-PA"/>
    </source>
</evidence>
<protein>
    <submittedName>
        <fullName evidence="1">Uncharacterized protein</fullName>
    </submittedName>
</protein>
<dbReference type="AlphaFoldDB" id="A0A1A9ZE74"/>
<dbReference type="EnsemblMetazoa" id="GPAI011915-RA">
    <property type="protein sequence ID" value="GPAI011915-PA"/>
    <property type="gene ID" value="GPAI011915"/>
</dbReference>
<evidence type="ECO:0000313" key="2">
    <source>
        <dbReference type="Proteomes" id="UP000092445"/>
    </source>
</evidence>
<reference evidence="1" key="2">
    <citation type="submission" date="2020-05" db="UniProtKB">
        <authorList>
            <consortium name="EnsemblMetazoa"/>
        </authorList>
    </citation>
    <scope>IDENTIFICATION</scope>
    <source>
        <strain evidence="1">IAEA</strain>
    </source>
</reference>
<accession>A0A1A9ZE74</accession>
<name>A0A1A9ZE74_GLOPL</name>
<organism evidence="1 2">
    <name type="scientific">Glossina pallidipes</name>
    <name type="common">Tsetse fly</name>
    <dbReference type="NCBI Taxonomy" id="7398"/>
    <lineage>
        <taxon>Eukaryota</taxon>
        <taxon>Metazoa</taxon>
        <taxon>Ecdysozoa</taxon>
        <taxon>Arthropoda</taxon>
        <taxon>Hexapoda</taxon>
        <taxon>Insecta</taxon>
        <taxon>Pterygota</taxon>
        <taxon>Neoptera</taxon>
        <taxon>Endopterygota</taxon>
        <taxon>Diptera</taxon>
        <taxon>Brachycera</taxon>
        <taxon>Muscomorpha</taxon>
        <taxon>Hippoboscoidea</taxon>
        <taxon>Glossinidae</taxon>
        <taxon>Glossina</taxon>
    </lineage>
</organism>
<proteinExistence type="predicted"/>
<reference evidence="2" key="1">
    <citation type="submission" date="2014-03" db="EMBL/GenBank/DDBJ databases">
        <authorList>
            <person name="Aksoy S."/>
            <person name="Warren W."/>
            <person name="Wilson R.K."/>
        </authorList>
    </citation>
    <scope>NUCLEOTIDE SEQUENCE [LARGE SCALE GENOMIC DNA]</scope>
    <source>
        <strain evidence="2">IAEA</strain>
    </source>
</reference>
<dbReference type="VEuPathDB" id="VectorBase:GPAI011915"/>
<dbReference type="Proteomes" id="UP000092445">
    <property type="component" value="Unassembled WGS sequence"/>
</dbReference>
<sequence>MGLQLHGYYLVVHDGRDEYLYYSSGKNYADDDDDYDDDEVLWDLTATIFAGALALFVSPHTTIETRRDFRFAISAGSCKTSSSELLTVSTSFSIPLPSQLSSSGIGKGSIASGTFGDGLFVRSFSNDRVLLKLGQLLELSFDIIFTVDTNDAAVFKFVACVGCIIGVSPSPMAINFSTSICGSKSIGGSFSDSSGNGYSAGFKCWETIFSKYDKDGTVACKSLNSFATNSIGVRGVKGPTKLGSVVSEPYISVSQPQILAPASPSSILQQQ</sequence>
<keyword evidence="2" id="KW-1185">Reference proteome</keyword>